<protein>
    <submittedName>
        <fullName evidence="2">Uncharacterized protein</fullName>
    </submittedName>
</protein>
<evidence type="ECO:0000313" key="3">
    <source>
        <dbReference type="Proteomes" id="UP000326837"/>
    </source>
</evidence>
<dbReference type="AlphaFoldDB" id="A0A5K7XCD6"/>
<gene>
    <name evidence="2" type="ORF">PLANPX_4102</name>
</gene>
<feature type="transmembrane region" description="Helical" evidence="1">
    <location>
        <begin position="62"/>
        <end position="80"/>
    </location>
</feature>
<feature type="transmembrane region" description="Helical" evidence="1">
    <location>
        <begin position="89"/>
        <end position="107"/>
    </location>
</feature>
<name>A0A5K7XCD6_9BACT</name>
<accession>A0A5K7XCD6</accession>
<sequence length="150" mass="16949">MPTRAITDRSGRSLRRAIVDFAVAWVTLTCSVFVAFGLASFFHAVPARPFSDLTLTTMERALSTGIYAAIALAGFIYMLWRQEWRLRTFDMLAITAYWVGVCLIAAVDWPESSFIGAIFFVWVLNAVQFTATLFWVQRVANRQPKQPSTE</sequence>
<dbReference type="RefSeq" id="WP_152100056.1">
    <property type="nucleotide sequence ID" value="NZ_AP021861.1"/>
</dbReference>
<reference evidence="3" key="1">
    <citation type="submission" date="2019-10" db="EMBL/GenBank/DDBJ databases">
        <title>Lacipirellula parvula gen. nov., sp. nov., representing a lineage of planctomycetes widespread in freshwater anoxic habitats, and description of the family Lacipirellulaceae.</title>
        <authorList>
            <person name="Dedysh S.N."/>
            <person name="Kulichevskaya I.S."/>
            <person name="Beletsky A.V."/>
            <person name="Rakitin A.L."/>
            <person name="Mardanov A.V."/>
            <person name="Ivanova A.A."/>
            <person name="Saltykova V.X."/>
            <person name="Rijpstra W.I.C."/>
            <person name="Sinninghe Damste J.S."/>
            <person name="Ravin N.V."/>
        </authorList>
    </citation>
    <scope>NUCLEOTIDE SEQUENCE [LARGE SCALE GENOMIC DNA]</scope>
    <source>
        <strain evidence="3">PX69</strain>
    </source>
</reference>
<evidence type="ECO:0000256" key="1">
    <source>
        <dbReference type="SAM" id="Phobius"/>
    </source>
</evidence>
<keyword evidence="1" id="KW-1133">Transmembrane helix</keyword>
<organism evidence="2 3">
    <name type="scientific">Lacipirellula parvula</name>
    <dbReference type="NCBI Taxonomy" id="2650471"/>
    <lineage>
        <taxon>Bacteria</taxon>
        <taxon>Pseudomonadati</taxon>
        <taxon>Planctomycetota</taxon>
        <taxon>Planctomycetia</taxon>
        <taxon>Pirellulales</taxon>
        <taxon>Lacipirellulaceae</taxon>
        <taxon>Lacipirellula</taxon>
    </lineage>
</organism>
<evidence type="ECO:0000313" key="2">
    <source>
        <dbReference type="EMBL" id="BBO34490.1"/>
    </source>
</evidence>
<keyword evidence="1" id="KW-0812">Transmembrane</keyword>
<keyword evidence="1" id="KW-0472">Membrane</keyword>
<dbReference type="Proteomes" id="UP000326837">
    <property type="component" value="Chromosome"/>
</dbReference>
<feature type="transmembrane region" description="Helical" evidence="1">
    <location>
        <begin position="21"/>
        <end position="42"/>
    </location>
</feature>
<feature type="transmembrane region" description="Helical" evidence="1">
    <location>
        <begin position="113"/>
        <end position="136"/>
    </location>
</feature>
<dbReference type="KEGG" id="lpav:PLANPX_4102"/>
<keyword evidence="3" id="KW-1185">Reference proteome</keyword>
<proteinExistence type="predicted"/>
<dbReference type="EMBL" id="AP021861">
    <property type="protein sequence ID" value="BBO34490.1"/>
    <property type="molecule type" value="Genomic_DNA"/>
</dbReference>